<feature type="region of interest" description="Disordered" evidence="5">
    <location>
        <begin position="35"/>
        <end position="59"/>
    </location>
</feature>
<comment type="caution">
    <text evidence="7">The sequence shown here is derived from an EMBL/GenBank/DDBJ whole genome shotgun (WGS) entry which is preliminary data.</text>
</comment>
<protein>
    <submittedName>
        <fullName evidence="7">Long-chain fatty acid--CoA ligase</fullName>
    </submittedName>
</protein>
<dbReference type="PANTHER" id="PTHR43272">
    <property type="entry name" value="LONG-CHAIN-FATTY-ACID--COA LIGASE"/>
    <property type="match status" value="1"/>
</dbReference>
<dbReference type="Gene3D" id="3.30.300.30">
    <property type="match status" value="1"/>
</dbReference>
<dbReference type="Pfam" id="PF23562">
    <property type="entry name" value="AMP-binding_C_3"/>
    <property type="match status" value="1"/>
</dbReference>
<evidence type="ECO:0000313" key="7">
    <source>
        <dbReference type="EMBL" id="MEN8625237.1"/>
    </source>
</evidence>
<evidence type="ECO:0000256" key="1">
    <source>
        <dbReference type="ARBA" id="ARBA00022598"/>
    </source>
</evidence>
<dbReference type="InterPro" id="IPR045851">
    <property type="entry name" value="AMP-bd_C_sf"/>
</dbReference>
<evidence type="ECO:0000256" key="4">
    <source>
        <dbReference type="ARBA" id="ARBA00024484"/>
    </source>
</evidence>
<feature type="region of interest" description="Disordered" evidence="5">
    <location>
        <begin position="1"/>
        <end position="22"/>
    </location>
</feature>
<reference evidence="7 8" key="1">
    <citation type="submission" date="2024-05" db="EMBL/GenBank/DDBJ databases">
        <title>Genome sequencing of Marine Estuary Bacteria, Pseudoalteromonas distincta strain FA, Psychrobacter proteolyticus strain EA, and Shewanella baltica strain CA.</title>
        <authorList>
            <person name="Dieffenbach S.A."/>
            <person name="Maclea K.S."/>
        </authorList>
    </citation>
    <scope>NUCLEOTIDE SEQUENCE [LARGE SCALE GENOMIC DNA]</scope>
    <source>
        <strain evidence="7 8">EA</strain>
    </source>
</reference>
<name>A0ABV0D6X6_9GAMM</name>
<feature type="compositionally biased region" description="Polar residues" evidence="5">
    <location>
        <begin position="1"/>
        <end position="18"/>
    </location>
</feature>
<evidence type="ECO:0000256" key="3">
    <source>
        <dbReference type="ARBA" id="ARBA00023098"/>
    </source>
</evidence>
<evidence type="ECO:0000256" key="2">
    <source>
        <dbReference type="ARBA" id="ARBA00022832"/>
    </source>
</evidence>
<feature type="compositionally biased region" description="Basic and acidic residues" evidence="5">
    <location>
        <begin position="38"/>
        <end position="48"/>
    </location>
</feature>
<feature type="domain" description="AMP-dependent synthetase/ligase" evidence="6">
    <location>
        <begin position="81"/>
        <end position="492"/>
    </location>
</feature>
<dbReference type="InterPro" id="IPR042099">
    <property type="entry name" value="ANL_N_sf"/>
</dbReference>
<dbReference type="SUPFAM" id="SSF56801">
    <property type="entry name" value="Acetyl-CoA synthetase-like"/>
    <property type="match status" value="1"/>
</dbReference>
<evidence type="ECO:0000313" key="8">
    <source>
        <dbReference type="Proteomes" id="UP001414441"/>
    </source>
</evidence>
<dbReference type="EMBL" id="JBDLOB010000002">
    <property type="protein sequence ID" value="MEN8625237.1"/>
    <property type="molecule type" value="Genomic_DNA"/>
</dbReference>
<evidence type="ECO:0000256" key="5">
    <source>
        <dbReference type="SAM" id="MobiDB-lite"/>
    </source>
</evidence>
<dbReference type="CDD" id="cd05907">
    <property type="entry name" value="VL_LC_FACS_like"/>
    <property type="match status" value="1"/>
</dbReference>
<dbReference type="GO" id="GO:0016874">
    <property type="term" value="F:ligase activity"/>
    <property type="evidence" value="ECO:0007669"/>
    <property type="project" value="UniProtKB-KW"/>
</dbReference>
<dbReference type="PROSITE" id="PS00455">
    <property type="entry name" value="AMP_BINDING"/>
    <property type="match status" value="1"/>
</dbReference>
<comment type="catalytic activity">
    <reaction evidence="4">
        <text>a long-chain fatty acid + ATP + CoA = a long-chain fatty acyl-CoA + AMP + diphosphate</text>
        <dbReference type="Rhea" id="RHEA:15421"/>
        <dbReference type="ChEBI" id="CHEBI:30616"/>
        <dbReference type="ChEBI" id="CHEBI:33019"/>
        <dbReference type="ChEBI" id="CHEBI:57287"/>
        <dbReference type="ChEBI" id="CHEBI:57560"/>
        <dbReference type="ChEBI" id="CHEBI:83139"/>
        <dbReference type="ChEBI" id="CHEBI:456215"/>
        <dbReference type="EC" id="6.2.1.3"/>
    </reaction>
    <physiologicalReaction direction="left-to-right" evidence="4">
        <dbReference type="Rhea" id="RHEA:15422"/>
    </physiologicalReaction>
</comment>
<dbReference type="Proteomes" id="UP001414441">
    <property type="component" value="Unassembled WGS sequence"/>
</dbReference>
<dbReference type="InterPro" id="IPR000873">
    <property type="entry name" value="AMP-dep_synth/lig_dom"/>
</dbReference>
<dbReference type="InterPro" id="IPR020845">
    <property type="entry name" value="AMP-binding_CS"/>
</dbReference>
<keyword evidence="1 7" id="KW-0436">Ligase</keyword>
<sequence length="661" mass="73868">MTTSIDIDVNTENNTSLSPEDAMDTTITEVTAAAPVSSKDHSENHADKTGQQIHNAPFDHPPQILEGCDTLSKLWRQVCLSRGDRIAHREKSFGIWQSYSWLDYYHHSCDISMALVELGLSKGDTVSILSEDNKEWLYFDMGVCGVGGIPNGVYTTDSPEQLAYILNDSHSKFLIVENDEQLHKFLEIREQTPNVKKVIVLDRKGLRSLEDDQVVFLDELYTIGRSVDNARERFSDYIDQGTPNDIRTLIYTSGTTGNPKGAILTHANVLFELKTSIDILPILPTDEQLCFLPLCHVLERLTSVDLPIHRGCIVNFAESTETVFENMKEVSPDTFTAVPRLWEKMYASISNMRSDASALNGWAFDQAIKAGHDYADIVMAGNTPTTGQRLRYEFWNQLVLYKIRDLIGMSNIRRATTGAAPISLDIIRWFHAIGVPIYEGYGMTESAGVISVNTPEAQMAGSVGKALPDSEVRIADNGEILVKGANVFAGYWNKPEKTAEDLRDGWLHTGDVGEIRDGYIFITGRIKDIIITAGGKNVTPAAIESKLKFSPYISDAVVIGDKRKYLTCLIMIDQENVEKYAQDNQVMFSDFRSLCHAPEVIALIDEVVQSANETLAQVETIKQFRLIDVLLSPEDDELTATMKLKRNLVEKKHHALIDSMY</sequence>
<dbReference type="Gene3D" id="3.40.50.12780">
    <property type="entry name" value="N-terminal domain of ligase-like"/>
    <property type="match status" value="1"/>
</dbReference>
<accession>A0ABV0D6X6</accession>
<keyword evidence="3" id="KW-0443">Lipid metabolism</keyword>
<dbReference type="Pfam" id="PF00501">
    <property type="entry name" value="AMP-binding"/>
    <property type="match status" value="1"/>
</dbReference>
<keyword evidence="2" id="KW-0276">Fatty acid metabolism</keyword>
<keyword evidence="8" id="KW-1185">Reference proteome</keyword>
<evidence type="ECO:0000259" key="6">
    <source>
        <dbReference type="Pfam" id="PF00501"/>
    </source>
</evidence>
<organism evidence="7 8">
    <name type="scientific">Psychrobacter proteolyticus</name>
    <dbReference type="NCBI Taxonomy" id="147825"/>
    <lineage>
        <taxon>Bacteria</taxon>
        <taxon>Pseudomonadati</taxon>
        <taxon>Pseudomonadota</taxon>
        <taxon>Gammaproteobacteria</taxon>
        <taxon>Moraxellales</taxon>
        <taxon>Moraxellaceae</taxon>
        <taxon>Psychrobacter</taxon>
    </lineage>
</organism>
<dbReference type="RefSeq" id="WP_347162578.1">
    <property type="nucleotide sequence ID" value="NZ_JBDLOB010000002.1"/>
</dbReference>
<gene>
    <name evidence="7" type="ORF">ABFV72_04355</name>
</gene>
<dbReference type="PANTHER" id="PTHR43272:SF32">
    <property type="entry name" value="AMP-DEPENDENT SYNTHETASE_LIGASE DOMAIN-CONTAINING PROTEIN"/>
    <property type="match status" value="1"/>
</dbReference>
<proteinExistence type="predicted"/>